<dbReference type="InterPro" id="IPR036322">
    <property type="entry name" value="WD40_repeat_dom_sf"/>
</dbReference>
<comment type="caution">
    <text evidence="4">The sequence shown here is derived from an EMBL/GenBank/DDBJ whole genome shotgun (WGS) entry which is preliminary data.</text>
</comment>
<sequence>MLGQIPDRMTAMEKHLDSMSSLKSGERPRLERSDLKEVVPLVTLVPPHRSIFSLFLYQRLHTTVACSSKSSFLAAADDSGDIKIMDIRQQCLYKTLRAGHSSICSSVQFIPWRPWEVISGGLDAKLVMWDFSKGRSCKIKDFGMHNMDNRGNEGQCFNPAFVHSVVIPDMDMLEKIDKICVVGRGDGVVDVIDIESELANVKLKGTLQHRIGLQSRSKASTSTSNTACLDQNGGNSFHLDYAFGGHTAAVSCVAFSLFGERGKFIVSGGNDALVKVWDWSKHRDAGQNNGNLLNLNINLKKKVNWLCTTPNDSENLVVCDTSKVVLFRWLQLFVATSENGSAIASEASLNASGEKEGRLMILPTSSTGSSSVPLKELAERTIIRVKTTIRVVRSGNTGNTTLQARREEDVHESKRTGSQASKTLKEYRQQWKYPQTEESPLYFWYCQLMRKSPLATVLLVHSAILYTTLERIPEKRYAFRTPSPYCFGPTAEYSFLKGISGHSIKSFGPLMGQRRCQALKGFPSNINFSLASPSELRSEHFISVIFIPLLWEQENTKIESIGDKPLNSSVTVTPKLMLFHRQKRNSPQRKTLNLKSTFPLGLPVFMKG</sequence>
<dbReference type="PROSITE" id="PS50082">
    <property type="entry name" value="WD_REPEATS_2"/>
    <property type="match status" value="1"/>
</dbReference>
<dbReference type="PROSITE" id="PS00678">
    <property type="entry name" value="WD_REPEATS_1"/>
    <property type="match status" value="1"/>
</dbReference>
<dbReference type="AlphaFoldDB" id="A0A9Q0GQJ1"/>
<dbReference type="Proteomes" id="UP001141806">
    <property type="component" value="Unassembled WGS sequence"/>
</dbReference>
<evidence type="ECO:0000256" key="3">
    <source>
        <dbReference type="PROSITE-ProRule" id="PRU00221"/>
    </source>
</evidence>
<keyword evidence="1 3" id="KW-0853">WD repeat</keyword>
<dbReference type="InterPro" id="IPR019775">
    <property type="entry name" value="WD40_repeat_CS"/>
</dbReference>
<dbReference type="SUPFAM" id="SSF50978">
    <property type="entry name" value="WD40 repeat-like"/>
    <property type="match status" value="1"/>
</dbReference>
<organism evidence="4 5">
    <name type="scientific">Protea cynaroides</name>
    <dbReference type="NCBI Taxonomy" id="273540"/>
    <lineage>
        <taxon>Eukaryota</taxon>
        <taxon>Viridiplantae</taxon>
        <taxon>Streptophyta</taxon>
        <taxon>Embryophyta</taxon>
        <taxon>Tracheophyta</taxon>
        <taxon>Spermatophyta</taxon>
        <taxon>Magnoliopsida</taxon>
        <taxon>Proteales</taxon>
        <taxon>Proteaceae</taxon>
        <taxon>Protea</taxon>
    </lineage>
</organism>
<dbReference type="PROSITE" id="PS50294">
    <property type="entry name" value="WD_REPEATS_REGION"/>
    <property type="match status" value="1"/>
</dbReference>
<proteinExistence type="predicted"/>
<keyword evidence="5" id="KW-1185">Reference proteome</keyword>
<dbReference type="OrthoDB" id="2161379at2759"/>
<dbReference type="InterPro" id="IPR001680">
    <property type="entry name" value="WD40_rpt"/>
</dbReference>
<dbReference type="Pfam" id="PF00400">
    <property type="entry name" value="WD40"/>
    <property type="match status" value="2"/>
</dbReference>
<evidence type="ECO:0000313" key="4">
    <source>
        <dbReference type="EMBL" id="KAJ4951913.1"/>
    </source>
</evidence>
<feature type="repeat" description="WD" evidence="3">
    <location>
        <begin position="243"/>
        <end position="278"/>
    </location>
</feature>
<name>A0A9Q0GQJ1_9MAGN</name>
<evidence type="ECO:0000256" key="2">
    <source>
        <dbReference type="ARBA" id="ARBA00022737"/>
    </source>
</evidence>
<reference evidence="4" key="1">
    <citation type="journal article" date="2023" name="Plant J.">
        <title>The genome of the king protea, Protea cynaroides.</title>
        <authorList>
            <person name="Chang J."/>
            <person name="Duong T.A."/>
            <person name="Schoeman C."/>
            <person name="Ma X."/>
            <person name="Roodt D."/>
            <person name="Barker N."/>
            <person name="Li Z."/>
            <person name="Van de Peer Y."/>
            <person name="Mizrachi E."/>
        </authorList>
    </citation>
    <scope>NUCLEOTIDE SEQUENCE</scope>
    <source>
        <tissue evidence="4">Young leaves</tissue>
    </source>
</reference>
<dbReference type="SMART" id="SM00320">
    <property type="entry name" value="WD40"/>
    <property type="match status" value="3"/>
</dbReference>
<protein>
    <recommendedName>
        <fullName evidence="6">WD repeat-containing protein 53</fullName>
    </recommendedName>
</protein>
<dbReference type="InterPro" id="IPR015943">
    <property type="entry name" value="WD40/YVTN_repeat-like_dom_sf"/>
</dbReference>
<dbReference type="PANTHER" id="PTHR45296">
    <property type="entry name" value="TRANSDUCIN/WD40 REPEAT-LIKE SUPERFAMILY PROTEIN"/>
    <property type="match status" value="1"/>
</dbReference>
<accession>A0A9Q0GQJ1</accession>
<evidence type="ECO:0000313" key="5">
    <source>
        <dbReference type="Proteomes" id="UP001141806"/>
    </source>
</evidence>
<evidence type="ECO:0000256" key="1">
    <source>
        <dbReference type="ARBA" id="ARBA00022574"/>
    </source>
</evidence>
<dbReference type="EMBL" id="JAMYWD010000012">
    <property type="protein sequence ID" value="KAJ4951913.1"/>
    <property type="molecule type" value="Genomic_DNA"/>
</dbReference>
<dbReference type="PANTHER" id="PTHR45296:SF1">
    <property type="entry name" value="TRANSDUCIN_WD40 REPEAT-LIKE SUPERFAMILY PROTEIN"/>
    <property type="match status" value="1"/>
</dbReference>
<evidence type="ECO:0008006" key="6">
    <source>
        <dbReference type="Google" id="ProtNLM"/>
    </source>
</evidence>
<keyword evidence="2" id="KW-0677">Repeat</keyword>
<dbReference type="Gene3D" id="2.130.10.10">
    <property type="entry name" value="YVTN repeat-like/Quinoprotein amine dehydrogenase"/>
    <property type="match status" value="2"/>
</dbReference>
<gene>
    <name evidence="4" type="ORF">NE237_028745</name>
</gene>